<organism evidence="1 2">
    <name type="scientific">Allocatelliglobosispora scoriae</name>
    <dbReference type="NCBI Taxonomy" id="643052"/>
    <lineage>
        <taxon>Bacteria</taxon>
        <taxon>Bacillati</taxon>
        <taxon>Actinomycetota</taxon>
        <taxon>Actinomycetes</taxon>
        <taxon>Micromonosporales</taxon>
        <taxon>Micromonosporaceae</taxon>
        <taxon>Allocatelliglobosispora</taxon>
    </lineage>
</organism>
<gene>
    <name evidence="1" type="ORF">F4553_008050</name>
</gene>
<proteinExistence type="predicted"/>
<evidence type="ECO:0000313" key="1">
    <source>
        <dbReference type="EMBL" id="MBB5874616.1"/>
    </source>
</evidence>
<dbReference type="AlphaFoldDB" id="A0A841C3V9"/>
<sequence length="293" mass="32735">MAAPRHTSLLALYPRITARDRHLLQLLDDHQVLTTPQIHTLLFGARRTCQERLGELHTLGLIDRFRFPRPGGGSQPWHWTLGHHGHRFQAAAHGLPEPTARATRDRTHRLSANPRLNHLTATNDFFVRLAAHTRTDPARQLTRWWSERTATERFLGVRPDGHGIWTTPDTSTGFFLECDLGTETLHRVAAKLDGYARLAAGGGPRYPVLFWLGNPGREEHLHPLLRGHVVVSATSGHDSDPSGSVWLPAGGWHRVHLGQLPSSHGPDNAVNPNWRNGVLDLAGDHQWVARTSM</sequence>
<accession>A0A841C3V9</accession>
<dbReference type="Pfam" id="PF13814">
    <property type="entry name" value="Replic_Relax"/>
    <property type="match status" value="1"/>
</dbReference>
<dbReference type="Proteomes" id="UP000587527">
    <property type="component" value="Unassembled WGS sequence"/>
</dbReference>
<dbReference type="InterPro" id="IPR025855">
    <property type="entry name" value="Replic_Relax"/>
</dbReference>
<name>A0A841C3V9_9ACTN</name>
<comment type="caution">
    <text evidence="1">The sequence shown here is derived from an EMBL/GenBank/DDBJ whole genome shotgun (WGS) entry which is preliminary data.</text>
</comment>
<reference evidence="1 2" key="1">
    <citation type="submission" date="2020-08" db="EMBL/GenBank/DDBJ databases">
        <title>Sequencing the genomes of 1000 actinobacteria strains.</title>
        <authorList>
            <person name="Klenk H.-P."/>
        </authorList>
    </citation>
    <scope>NUCLEOTIDE SEQUENCE [LARGE SCALE GENOMIC DNA]</scope>
    <source>
        <strain evidence="1 2">DSM 45362</strain>
    </source>
</reference>
<dbReference type="EMBL" id="JACHMN010000003">
    <property type="protein sequence ID" value="MBB5874616.1"/>
    <property type="molecule type" value="Genomic_DNA"/>
</dbReference>
<evidence type="ECO:0008006" key="3">
    <source>
        <dbReference type="Google" id="ProtNLM"/>
    </source>
</evidence>
<dbReference type="RefSeq" id="WP_184846876.1">
    <property type="nucleotide sequence ID" value="NZ_JACHMN010000003.1"/>
</dbReference>
<evidence type="ECO:0000313" key="2">
    <source>
        <dbReference type="Proteomes" id="UP000587527"/>
    </source>
</evidence>
<protein>
    <recommendedName>
        <fullName evidence="3">Replication-relaxation</fullName>
    </recommendedName>
</protein>
<keyword evidence="2" id="KW-1185">Reference proteome</keyword>